<evidence type="ECO:0000313" key="8">
    <source>
        <dbReference type="EMBL" id="ACO64396.1"/>
    </source>
</evidence>
<protein>
    <submittedName>
        <fullName evidence="8">Mitochondrial carrier family</fullName>
    </submittedName>
</protein>
<dbReference type="PANTHER" id="PTHR46181:SF3">
    <property type="entry name" value="MITOCHONDRIAL GLYCINE TRANSPORTER"/>
    <property type="match status" value="1"/>
</dbReference>
<dbReference type="eggNOG" id="KOG0766">
    <property type="taxonomic scope" value="Eukaryota"/>
</dbReference>
<dbReference type="Gene3D" id="1.50.40.10">
    <property type="entry name" value="Mitochondrial carrier domain"/>
    <property type="match status" value="1"/>
</dbReference>
<comment type="subcellular location">
    <subcellularLocation>
        <location evidence="1">Membrane</location>
        <topology evidence="1">Multi-pass membrane protein</topology>
    </subcellularLocation>
</comment>
<evidence type="ECO:0000256" key="2">
    <source>
        <dbReference type="ARBA" id="ARBA00022448"/>
    </source>
</evidence>
<evidence type="ECO:0000256" key="3">
    <source>
        <dbReference type="ARBA" id="ARBA00022692"/>
    </source>
</evidence>
<dbReference type="PANTHER" id="PTHR46181">
    <property type="entry name" value="MITOCHONDRIAL GLYCINE TRANSPORTER"/>
    <property type="match status" value="1"/>
</dbReference>
<dbReference type="KEGG" id="mis:MICPUN_59145"/>
<accession>C1E7U7</accession>
<dbReference type="OrthoDB" id="1924968at2759"/>
<proteinExistence type="inferred from homology"/>
<gene>
    <name evidence="8" type="ORF">MICPUN_59145</name>
</gene>
<evidence type="ECO:0000256" key="1">
    <source>
        <dbReference type="ARBA" id="ARBA00004141"/>
    </source>
</evidence>
<feature type="repeat" description="Solcar" evidence="6">
    <location>
        <begin position="222"/>
        <end position="301"/>
    </location>
</feature>
<keyword evidence="9" id="KW-1185">Reference proteome</keyword>
<dbReference type="PROSITE" id="PS50920">
    <property type="entry name" value="SOLCAR"/>
    <property type="match status" value="3"/>
</dbReference>
<evidence type="ECO:0000256" key="6">
    <source>
        <dbReference type="PROSITE-ProRule" id="PRU00282"/>
    </source>
</evidence>
<name>C1E7U7_MICCC</name>
<dbReference type="InParanoid" id="C1E7U7"/>
<organism evidence="8 9">
    <name type="scientific">Micromonas commoda (strain RCC299 / NOUM17 / CCMP2709)</name>
    <name type="common">Picoplanktonic green alga</name>
    <dbReference type="NCBI Taxonomy" id="296587"/>
    <lineage>
        <taxon>Eukaryota</taxon>
        <taxon>Viridiplantae</taxon>
        <taxon>Chlorophyta</taxon>
        <taxon>Mamiellophyceae</taxon>
        <taxon>Mamiellales</taxon>
        <taxon>Mamiellaceae</taxon>
        <taxon>Micromonas</taxon>
    </lineage>
</organism>
<dbReference type="GO" id="GO:0015187">
    <property type="term" value="F:glycine transmembrane transporter activity"/>
    <property type="evidence" value="ECO:0007669"/>
    <property type="project" value="TreeGrafter"/>
</dbReference>
<feature type="repeat" description="Solcar" evidence="6">
    <location>
        <begin position="123"/>
        <end position="210"/>
    </location>
</feature>
<dbReference type="SUPFAM" id="SSF103506">
    <property type="entry name" value="Mitochondrial carrier"/>
    <property type="match status" value="1"/>
</dbReference>
<reference evidence="8 9" key="1">
    <citation type="journal article" date="2009" name="Science">
        <title>Green evolution and dynamic adaptations revealed by genomes of the marine picoeukaryotes Micromonas.</title>
        <authorList>
            <person name="Worden A.Z."/>
            <person name="Lee J.H."/>
            <person name="Mock T."/>
            <person name="Rouze P."/>
            <person name="Simmons M.P."/>
            <person name="Aerts A.L."/>
            <person name="Allen A.E."/>
            <person name="Cuvelier M.L."/>
            <person name="Derelle E."/>
            <person name="Everett M.V."/>
            <person name="Foulon E."/>
            <person name="Grimwood J."/>
            <person name="Gundlach H."/>
            <person name="Henrissat B."/>
            <person name="Napoli C."/>
            <person name="McDonald S.M."/>
            <person name="Parker M.S."/>
            <person name="Rombauts S."/>
            <person name="Salamov A."/>
            <person name="Von Dassow P."/>
            <person name="Badger J.H."/>
            <person name="Coutinho P.M."/>
            <person name="Demir E."/>
            <person name="Dubchak I."/>
            <person name="Gentemann C."/>
            <person name="Eikrem W."/>
            <person name="Gready J.E."/>
            <person name="John U."/>
            <person name="Lanier W."/>
            <person name="Lindquist E.A."/>
            <person name="Lucas S."/>
            <person name="Mayer K.F."/>
            <person name="Moreau H."/>
            <person name="Not F."/>
            <person name="Otillar R."/>
            <person name="Panaud O."/>
            <person name="Pangilinan J."/>
            <person name="Paulsen I."/>
            <person name="Piegu B."/>
            <person name="Poliakov A."/>
            <person name="Robbens S."/>
            <person name="Schmutz J."/>
            <person name="Toulza E."/>
            <person name="Wyss T."/>
            <person name="Zelensky A."/>
            <person name="Zhou K."/>
            <person name="Armbrust E.V."/>
            <person name="Bhattacharya D."/>
            <person name="Goodenough U.W."/>
            <person name="Van de Peer Y."/>
            <person name="Grigoriev I.V."/>
        </authorList>
    </citation>
    <scope>NUCLEOTIDE SEQUENCE [LARGE SCALE GENOMIC DNA]</scope>
    <source>
        <strain evidence="9">RCC299 / NOUM17</strain>
    </source>
</reference>
<evidence type="ECO:0000256" key="7">
    <source>
        <dbReference type="RuleBase" id="RU000488"/>
    </source>
</evidence>
<evidence type="ECO:0000256" key="5">
    <source>
        <dbReference type="ARBA" id="ARBA00023136"/>
    </source>
</evidence>
<feature type="repeat" description="Solcar" evidence="6">
    <location>
        <begin position="19"/>
        <end position="108"/>
    </location>
</feature>
<dbReference type="Proteomes" id="UP000002009">
    <property type="component" value="Chromosome 6"/>
</dbReference>
<dbReference type="PRINTS" id="PR00926">
    <property type="entry name" value="MITOCARRIER"/>
</dbReference>
<dbReference type="GO" id="GO:1904983">
    <property type="term" value="P:glycine import into mitochondrion"/>
    <property type="evidence" value="ECO:0007669"/>
    <property type="project" value="TreeGrafter"/>
</dbReference>
<dbReference type="GO" id="GO:0016020">
    <property type="term" value="C:membrane"/>
    <property type="evidence" value="ECO:0007669"/>
    <property type="project" value="UniProtKB-SubCell"/>
</dbReference>
<dbReference type="Pfam" id="PF00153">
    <property type="entry name" value="Mito_carr"/>
    <property type="match status" value="3"/>
</dbReference>
<dbReference type="OMA" id="WGIYEEL"/>
<keyword evidence="4" id="KW-0677">Repeat</keyword>
<dbReference type="EMBL" id="CP001327">
    <property type="protein sequence ID" value="ACO64396.1"/>
    <property type="molecule type" value="Genomic_DNA"/>
</dbReference>
<sequence>MGRGEKENADVAKATKPVGKSATSFIAGSTAGLVSSGLLQPLEVVKTRMQAHRLKAGFSINKSAWATAGCVVRDEGIRGLWAGVSASCIRTACGAGLYFLLLERVTRELNTKFPASKDASQTLQGARTFAIGAASRSLAAAMLCPLTVVKTRMEYASISGTSYTGVANALYTIGAKEGVKGLFSGLGSTLLRDAPFSGLNLMMYTHMRTVMGEVAAAQGRETTSMDTFFAGAVAGGAATFLTHPPDVLRTRVQLGRPSASFVKIVTEEGVRALWVGSFPRILRRTLQQAMTWSLYEHVAKLLGGTSLSPKAD</sequence>
<comment type="similarity">
    <text evidence="7">Belongs to the mitochondrial carrier (TC 2.A.29) family.</text>
</comment>
<keyword evidence="3 6" id="KW-0812">Transmembrane</keyword>
<keyword evidence="5 6" id="KW-0472">Membrane</keyword>
<evidence type="ECO:0000313" key="9">
    <source>
        <dbReference type="Proteomes" id="UP000002009"/>
    </source>
</evidence>
<dbReference type="InterPro" id="IPR018108">
    <property type="entry name" value="MCP_transmembrane"/>
</dbReference>
<keyword evidence="2 7" id="KW-0813">Transport</keyword>
<dbReference type="InterPro" id="IPR002067">
    <property type="entry name" value="MCP"/>
</dbReference>
<dbReference type="GeneID" id="8244073"/>
<dbReference type="InterPro" id="IPR023395">
    <property type="entry name" value="MCP_dom_sf"/>
</dbReference>
<dbReference type="RefSeq" id="XP_002503138.1">
    <property type="nucleotide sequence ID" value="XM_002503092.1"/>
</dbReference>
<dbReference type="AlphaFoldDB" id="C1E7U7"/>
<dbReference type="GO" id="GO:0005739">
    <property type="term" value="C:mitochondrion"/>
    <property type="evidence" value="ECO:0007669"/>
    <property type="project" value="TreeGrafter"/>
</dbReference>
<evidence type="ECO:0000256" key="4">
    <source>
        <dbReference type="ARBA" id="ARBA00022737"/>
    </source>
</evidence>